<dbReference type="PANTHER" id="PTHR30272:SF1">
    <property type="entry name" value="3-HYDROXYACYL-[ACYL-CARRIER-PROTEIN] DEHYDRATASE"/>
    <property type="match status" value="1"/>
</dbReference>
<evidence type="ECO:0000313" key="2">
    <source>
        <dbReference type="EMBL" id="SVA84005.1"/>
    </source>
</evidence>
<gene>
    <name evidence="2" type="ORF">METZ01_LOCUS136859</name>
</gene>
<sequence>MPGVLIIEALAQAAGILGFMTMDKTPEEGSIYYFAGVDKVRFKNPVIPGDVVNLHASIMSEKKGIWKFDCSADVEGKNVCEAIILCADRPK</sequence>
<dbReference type="AlphaFoldDB" id="A0A381Z400"/>
<protein>
    <submittedName>
        <fullName evidence="2">Uncharacterized protein</fullName>
    </submittedName>
</protein>
<dbReference type="SUPFAM" id="SSF54637">
    <property type="entry name" value="Thioesterase/thiol ester dehydrase-isomerase"/>
    <property type="match status" value="1"/>
</dbReference>
<name>A0A381Z400_9ZZZZ</name>
<dbReference type="Pfam" id="PF07977">
    <property type="entry name" value="FabA"/>
    <property type="match status" value="1"/>
</dbReference>
<accession>A0A381Z400</accession>
<dbReference type="CDD" id="cd01288">
    <property type="entry name" value="FabZ"/>
    <property type="match status" value="1"/>
</dbReference>
<dbReference type="GO" id="GO:0016829">
    <property type="term" value="F:lyase activity"/>
    <property type="evidence" value="ECO:0007669"/>
    <property type="project" value="UniProtKB-KW"/>
</dbReference>
<keyword evidence="1" id="KW-0456">Lyase</keyword>
<dbReference type="EMBL" id="UINC01019873">
    <property type="protein sequence ID" value="SVA84005.1"/>
    <property type="molecule type" value="Genomic_DNA"/>
</dbReference>
<proteinExistence type="predicted"/>
<evidence type="ECO:0000256" key="1">
    <source>
        <dbReference type="ARBA" id="ARBA00023239"/>
    </source>
</evidence>
<dbReference type="InterPro" id="IPR029069">
    <property type="entry name" value="HotDog_dom_sf"/>
</dbReference>
<dbReference type="PANTHER" id="PTHR30272">
    <property type="entry name" value="3-HYDROXYACYL-[ACYL-CARRIER-PROTEIN] DEHYDRATASE"/>
    <property type="match status" value="1"/>
</dbReference>
<dbReference type="InterPro" id="IPR013114">
    <property type="entry name" value="FabA_FabZ"/>
</dbReference>
<reference evidence="2" key="1">
    <citation type="submission" date="2018-05" db="EMBL/GenBank/DDBJ databases">
        <authorList>
            <person name="Lanie J.A."/>
            <person name="Ng W.-L."/>
            <person name="Kazmierczak K.M."/>
            <person name="Andrzejewski T.M."/>
            <person name="Davidsen T.M."/>
            <person name="Wayne K.J."/>
            <person name="Tettelin H."/>
            <person name="Glass J.I."/>
            <person name="Rusch D."/>
            <person name="Podicherti R."/>
            <person name="Tsui H.-C.T."/>
            <person name="Winkler M.E."/>
        </authorList>
    </citation>
    <scope>NUCLEOTIDE SEQUENCE</scope>
</reference>
<organism evidence="2">
    <name type="scientific">marine metagenome</name>
    <dbReference type="NCBI Taxonomy" id="408172"/>
    <lineage>
        <taxon>unclassified sequences</taxon>
        <taxon>metagenomes</taxon>
        <taxon>ecological metagenomes</taxon>
    </lineage>
</organism>
<dbReference type="Gene3D" id="3.10.129.10">
    <property type="entry name" value="Hotdog Thioesterase"/>
    <property type="match status" value="1"/>
</dbReference>